<dbReference type="InterPro" id="IPR052340">
    <property type="entry name" value="RNase_Y/CdgJ"/>
</dbReference>
<dbReference type="EMBL" id="BMIJ01000006">
    <property type="protein sequence ID" value="GGC00467.1"/>
    <property type="molecule type" value="Genomic_DNA"/>
</dbReference>
<dbReference type="PROSITE" id="PS50883">
    <property type="entry name" value="EAL"/>
    <property type="match status" value="1"/>
</dbReference>
<dbReference type="Pfam" id="PF00563">
    <property type="entry name" value="EAL"/>
    <property type="match status" value="1"/>
</dbReference>
<dbReference type="SUPFAM" id="SSF109604">
    <property type="entry name" value="HD-domain/PDEase-like"/>
    <property type="match status" value="1"/>
</dbReference>
<feature type="domain" description="HDOD" evidence="2">
    <location>
        <begin position="206"/>
        <end position="393"/>
    </location>
</feature>
<dbReference type="SUPFAM" id="SSF141868">
    <property type="entry name" value="EAL domain-like"/>
    <property type="match status" value="1"/>
</dbReference>
<evidence type="ECO:0000259" key="1">
    <source>
        <dbReference type="PROSITE" id="PS50883"/>
    </source>
</evidence>
<keyword evidence="4" id="KW-1185">Reference proteome</keyword>
<accession>A0ABQ1KIV3</accession>
<evidence type="ECO:0000313" key="3">
    <source>
        <dbReference type="EMBL" id="GGC00467.1"/>
    </source>
</evidence>
<dbReference type="InterPro" id="IPR001633">
    <property type="entry name" value="EAL_dom"/>
</dbReference>
<dbReference type="InterPro" id="IPR035919">
    <property type="entry name" value="EAL_sf"/>
</dbReference>
<dbReference type="Pfam" id="PF08668">
    <property type="entry name" value="HDOD"/>
    <property type="match status" value="1"/>
</dbReference>
<keyword evidence="3" id="KW-0808">Transferase</keyword>
<comment type="caution">
    <text evidence="3">The sequence shown here is derived from an EMBL/GenBank/DDBJ whole genome shotgun (WGS) entry which is preliminary data.</text>
</comment>
<name>A0ABQ1KIV3_9GAMM</name>
<feature type="domain" description="EAL" evidence="1">
    <location>
        <begin position="1"/>
        <end position="212"/>
    </location>
</feature>
<proteinExistence type="predicted"/>
<dbReference type="InterPro" id="IPR013976">
    <property type="entry name" value="HDOD"/>
</dbReference>
<dbReference type="PANTHER" id="PTHR33525:SF4">
    <property type="entry name" value="CYCLIC DI-GMP PHOSPHODIESTERASE CDGJ"/>
    <property type="match status" value="1"/>
</dbReference>
<gene>
    <name evidence="3" type="primary">yuxH</name>
    <name evidence="3" type="ORF">GCM10011352_28260</name>
</gene>
<dbReference type="PIRSF" id="PIRSF003180">
    <property type="entry name" value="DiGMPpdiest_YuxH"/>
    <property type="match status" value="1"/>
</dbReference>
<dbReference type="SMART" id="SM00052">
    <property type="entry name" value="EAL"/>
    <property type="match status" value="1"/>
</dbReference>
<dbReference type="InterPro" id="IPR014408">
    <property type="entry name" value="dGMP_Pdiesterase_EAL/HD-GYP"/>
</dbReference>
<dbReference type="GO" id="GO:0016301">
    <property type="term" value="F:kinase activity"/>
    <property type="evidence" value="ECO:0007669"/>
    <property type="project" value="UniProtKB-KW"/>
</dbReference>
<evidence type="ECO:0000259" key="2">
    <source>
        <dbReference type="PROSITE" id="PS51833"/>
    </source>
</evidence>
<organism evidence="3 4">
    <name type="scientific">Marinobacterium zhoushanense</name>
    <dbReference type="NCBI Taxonomy" id="1679163"/>
    <lineage>
        <taxon>Bacteria</taxon>
        <taxon>Pseudomonadati</taxon>
        <taxon>Pseudomonadota</taxon>
        <taxon>Gammaproteobacteria</taxon>
        <taxon>Oceanospirillales</taxon>
        <taxon>Oceanospirillaceae</taxon>
        <taxon>Marinobacterium</taxon>
    </lineage>
</organism>
<dbReference type="PROSITE" id="PS51833">
    <property type="entry name" value="HDOD"/>
    <property type="match status" value="1"/>
</dbReference>
<dbReference type="Gene3D" id="1.10.3210.10">
    <property type="entry name" value="Hypothetical protein af1432"/>
    <property type="match status" value="1"/>
</dbReference>
<evidence type="ECO:0000313" key="4">
    <source>
        <dbReference type="Proteomes" id="UP000629025"/>
    </source>
</evidence>
<dbReference type="RefSeq" id="WP_188749462.1">
    <property type="nucleotide sequence ID" value="NZ_BMIJ01000006.1"/>
</dbReference>
<sequence>MTRSPIDENNVLLASQPIYDGSDSIAGVELLYRNDLGQRADEVGEVRATSELLFNFCAGITRQTDHYQQPAYINVSADFLLSKAFFPIDPARVVIELVETIKPDRRLIEAVADWHSRGFRFALDDFGFQEAWLPLLDYASVVKVDVLNTGFQDAIDYREQLHRPGLSWLAEKVEDQRTLAAYREAGFDLYQGYFLARPVHIYGRKPTANVVQLTRVIRELYAEEPEPGRIVDLIAADPSLSVSLLKVVNSPLYRAARPINSLQQVVIWLGMDNLRRWAIIIEAIKLSSTDKARMVLIRAEYCRTLAMRSTNEMLDPSHAFLVGLLSGVGVLLSVDPELFLQEIHVDDEIERAVLEHSGPLGALLSQTLTIEKAISLKLKPELEALPIQDLVEYGRVTLQVQQMLSEFL</sequence>
<protein>
    <submittedName>
        <fullName evidence="3">Histidine kinase</fullName>
    </submittedName>
</protein>
<dbReference type="Gene3D" id="3.20.20.450">
    <property type="entry name" value="EAL domain"/>
    <property type="match status" value="1"/>
</dbReference>
<dbReference type="PANTHER" id="PTHR33525">
    <property type="match status" value="1"/>
</dbReference>
<reference evidence="4" key="1">
    <citation type="journal article" date="2019" name="Int. J. Syst. Evol. Microbiol.">
        <title>The Global Catalogue of Microorganisms (GCM) 10K type strain sequencing project: providing services to taxonomists for standard genome sequencing and annotation.</title>
        <authorList>
            <consortium name="The Broad Institute Genomics Platform"/>
            <consortium name="The Broad Institute Genome Sequencing Center for Infectious Disease"/>
            <person name="Wu L."/>
            <person name="Ma J."/>
        </authorList>
    </citation>
    <scope>NUCLEOTIDE SEQUENCE [LARGE SCALE GENOMIC DNA]</scope>
    <source>
        <strain evidence="4">CGMCC 1.15341</strain>
    </source>
</reference>
<dbReference type="Proteomes" id="UP000629025">
    <property type="component" value="Unassembled WGS sequence"/>
</dbReference>
<keyword evidence="3" id="KW-0418">Kinase</keyword>